<keyword evidence="2" id="KW-1185">Reference proteome</keyword>
<dbReference type="EMBL" id="SSOC01000009">
    <property type="protein sequence ID" value="THF61388.1"/>
    <property type="molecule type" value="Genomic_DNA"/>
</dbReference>
<sequence>MDISPAHAVAVMQAIRNPALQARLALLHGDTENRATLEFHGGTYPDPPGSGTPTPLAVLTFPASAGTVDEDEHMILLASPLEALVTGADPVDGTIPIWARLRMPGGDWWGDLTVSVEGEGGEVQLVQTAIEGGVPVVRWFNGAPARLATMTIQG</sequence>
<dbReference type="RefSeq" id="WP_136350049.1">
    <property type="nucleotide sequence ID" value="NZ_SSOC01000009.1"/>
</dbReference>
<dbReference type="AlphaFoldDB" id="A0A4S4AP08"/>
<dbReference type="OrthoDB" id="6185822at2"/>
<dbReference type="Proteomes" id="UP000308430">
    <property type="component" value="Unassembled WGS sequence"/>
</dbReference>
<protein>
    <submittedName>
        <fullName evidence="1">Uncharacterized protein</fullName>
    </submittedName>
</protein>
<comment type="caution">
    <text evidence="1">The sequence shown here is derived from an EMBL/GenBank/DDBJ whole genome shotgun (WGS) entry which is preliminary data.</text>
</comment>
<proteinExistence type="predicted"/>
<gene>
    <name evidence="1" type="ORF">E6C76_20090</name>
</gene>
<accession>A0A4S4AP08</accession>
<evidence type="ECO:0000313" key="1">
    <source>
        <dbReference type="EMBL" id="THF61388.1"/>
    </source>
</evidence>
<organism evidence="1 2">
    <name type="scientific">Pseudothauera nasutitermitis</name>
    <dbReference type="NCBI Taxonomy" id="2565930"/>
    <lineage>
        <taxon>Bacteria</taxon>
        <taxon>Pseudomonadati</taxon>
        <taxon>Pseudomonadota</taxon>
        <taxon>Betaproteobacteria</taxon>
        <taxon>Rhodocyclales</taxon>
        <taxon>Zoogloeaceae</taxon>
        <taxon>Pseudothauera</taxon>
    </lineage>
</organism>
<name>A0A4S4AP08_9RHOO</name>
<evidence type="ECO:0000313" key="2">
    <source>
        <dbReference type="Proteomes" id="UP000308430"/>
    </source>
</evidence>
<reference evidence="1 2" key="1">
    <citation type="submission" date="2019-04" db="EMBL/GenBank/DDBJ databases">
        <title>Azoarcus nasutitermitis sp. nov. isolated from termite nest.</title>
        <authorList>
            <person name="Lin S.-Y."/>
            <person name="Hameed A."/>
            <person name="Hsu Y.-H."/>
            <person name="Young C.-C."/>
        </authorList>
    </citation>
    <scope>NUCLEOTIDE SEQUENCE [LARGE SCALE GENOMIC DNA]</scope>
    <source>
        <strain evidence="1 2">CC-YHH838</strain>
    </source>
</reference>